<reference evidence="2 3" key="1">
    <citation type="submission" date="2017-06" db="EMBL/GenBank/DDBJ databases">
        <title>Novel microbial phyla capable of carbon fixation and sulfur reduction in deep-sea sediments.</title>
        <authorList>
            <person name="Huang J."/>
            <person name="Baker B."/>
            <person name="Wang Y."/>
        </authorList>
    </citation>
    <scope>NUCLEOTIDE SEQUENCE [LARGE SCALE GENOMIC DNA]</scope>
    <source>
        <strain evidence="2">B3_TA06</strain>
    </source>
</reference>
<dbReference type="PROSITE" id="PS50005">
    <property type="entry name" value="TPR"/>
    <property type="match status" value="1"/>
</dbReference>
<organism evidence="2 3">
    <name type="scientific">candidate division TA06 bacterium B3_TA06</name>
    <dbReference type="NCBI Taxonomy" id="2012487"/>
    <lineage>
        <taxon>Bacteria</taxon>
        <taxon>Bacteria division TA06</taxon>
    </lineage>
</organism>
<evidence type="ECO:0000313" key="2">
    <source>
        <dbReference type="EMBL" id="TKJ42893.1"/>
    </source>
</evidence>
<gene>
    <name evidence="2" type="ORF">CEE36_06400</name>
</gene>
<dbReference type="InterPro" id="IPR011990">
    <property type="entry name" value="TPR-like_helical_dom_sf"/>
</dbReference>
<comment type="caution">
    <text evidence="2">The sequence shown here is derived from an EMBL/GenBank/DDBJ whole genome shotgun (WGS) entry which is preliminary data.</text>
</comment>
<protein>
    <recommendedName>
        <fullName evidence="4">Tetratricopeptide repeat protein</fullName>
    </recommendedName>
</protein>
<dbReference type="AlphaFoldDB" id="A0A532V6R4"/>
<dbReference type="Gene3D" id="1.25.40.10">
    <property type="entry name" value="Tetratricopeptide repeat domain"/>
    <property type="match status" value="1"/>
</dbReference>
<evidence type="ECO:0000256" key="1">
    <source>
        <dbReference type="PROSITE-ProRule" id="PRU00339"/>
    </source>
</evidence>
<proteinExistence type="predicted"/>
<evidence type="ECO:0000313" key="3">
    <source>
        <dbReference type="Proteomes" id="UP000317778"/>
    </source>
</evidence>
<accession>A0A532V6R4</accession>
<dbReference type="Proteomes" id="UP000317778">
    <property type="component" value="Unassembled WGS sequence"/>
</dbReference>
<keyword evidence="1" id="KW-0802">TPR repeat</keyword>
<name>A0A532V6R4_UNCT6</name>
<sequence length="245" mass="28436">MVFKKNPQKLIESLQRFCFFTGEGYPTPDEMLKVISKARKDCLDSDSYELEYWLGTALVYYNTWFVRGDERKPYLEEAVYHLERAFALSEGKIPKEYPPHEVKEFGSLFRNDIACEVGQLLIDEAIIRDIEKGISYLRPVFKSSSYYHPLLCSYAEAYYKLGDYLKAAEVALELHKRAEKEWRDKAPPAPLGIVAKSYRAQAKQHKKNGEIDQAIHYFQKLVDMDLATDNDQKLLKKLQESLGKT</sequence>
<dbReference type="SUPFAM" id="SSF48452">
    <property type="entry name" value="TPR-like"/>
    <property type="match status" value="1"/>
</dbReference>
<dbReference type="EMBL" id="NJBO01000008">
    <property type="protein sequence ID" value="TKJ42893.1"/>
    <property type="molecule type" value="Genomic_DNA"/>
</dbReference>
<dbReference type="InterPro" id="IPR019734">
    <property type="entry name" value="TPR_rpt"/>
</dbReference>
<feature type="repeat" description="TPR" evidence="1">
    <location>
        <begin position="195"/>
        <end position="228"/>
    </location>
</feature>
<evidence type="ECO:0008006" key="4">
    <source>
        <dbReference type="Google" id="ProtNLM"/>
    </source>
</evidence>